<evidence type="ECO:0000313" key="4">
    <source>
        <dbReference type="Proteomes" id="UP000295573"/>
    </source>
</evidence>
<protein>
    <submittedName>
        <fullName evidence="3">Putative membrane protein</fullName>
    </submittedName>
</protein>
<dbReference type="RefSeq" id="WP_132156774.1">
    <property type="nucleotide sequence ID" value="NZ_SLWR01000017.1"/>
</dbReference>
<evidence type="ECO:0000259" key="2">
    <source>
        <dbReference type="Pfam" id="PF09990"/>
    </source>
</evidence>
<keyword evidence="1" id="KW-1133">Transmembrane helix</keyword>
<evidence type="ECO:0000256" key="1">
    <source>
        <dbReference type="SAM" id="Phobius"/>
    </source>
</evidence>
<name>A0A4V2S2I4_9ACTN</name>
<keyword evidence="1" id="KW-0812">Transmembrane</keyword>
<feature type="transmembrane region" description="Helical" evidence="1">
    <location>
        <begin position="42"/>
        <end position="70"/>
    </location>
</feature>
<dbReference type="OrthoDB" id="3296762at2"/>
<feature type="transmembrane region" description="Helical" evidence="1">
    <location>
        <begin position="82"/>
        <end position="101"/>
    </location>
</feature>
<dbReference type="Proteomes" id="UP000295573">
    <property type="component" value="Unassembled WGS sequence"/>
</dbReference>
<keyword evidence="1" id="KW-0472">Membrane</keyword>
<feature type="domain" description="DUF2231" evidence="2">
    <location>
        <begin position="9"/>
        <end position="144"/>
    </location>
</feature>
<proteinExistence type="predicted"/>
<feature type="transmembrane region" description="Helical" evidence="1">
    <location>
        <begin position="12"/>
        <end position="36"/>
    </location>
</feature>
<dbReference type="AlphaFoldDB" id="A0A4V2S2I4"/>
<evidence type="ECO:0000313" key="3">
    <source>
        <dbReference type="EMBL" id="TCO40570.1"/>
    </source>
</evidence>
<dbReference type="InterPro" id="IPR019251">
    <property type="entry name" value="DUF2231_TM"/>
</dbReference>
<gene>
    <name evidence="3" type="ORF">EV646_117111</name>
</gene>
<accession>A0A4V2S2I4</accession>
<sequence length="164" mass="17098">MQSRAKAMGHAIHPVLIVFPLGLLSTAVIFDILYLITDRDGFTVAAAYAIAAGVIGGLLAAVFGLIDWLAIPGGTRAKRIGALHGIGNVVMVVLFAVSYLLRSRAVDWDPNAGALILSFLGFALSGVTGWLGGELVERLGIGVEEDANPNSPSSLGHHPRHGHA</sequence>
<dbReference type="EMBL" id="SLWR01000017">
    <property type="protein sequence ID" value="TCO40570.1"/>
    <property type="molecule type" value="Genomic_DNA"/>
</dbReference>
<keyword evidence="4" id="KW-1185">Reference proteome</keyword>
<comment type="caution">
    <text evidence="3">The sequence shown here is derived from an EMBL/GenBank/DDBJ whole genome shotgun (WGS) entry which is preliminary data.</text>
</comment>
<reference evidence="3 4" key="1">
    <citation type="journal article" date="2015" name="Stand. Genomic Sci.">
        <title>Genomic Encyclopedia of Bacterial and Archaeal Type Strains, Phase III: the genomes of soil and plant-associated and newly described type strains.</title>
        <authorList>
            <person name="Whitman W.B."/>
            <person name="Woyke T."/>
            <person name="Klenk H.P."/>
            <person name="Zhou Y."/>
            <person name="Lilburn T.G."/>
            <person name="Beck B.J."/>
            <person name="De Vos P."/>
            <person name="Vandamme P."/>
            <person name="Eisen J.A."/>
            <person name="Garrity G."/>
            <person name="Hugenholtz P."/>
            <person name="Kyrpides N.C."/>
        </authorList>
    </citation>
    <scope>NUCLEOTIDE SEQUENCE [LARGE SCALE GENOMIC DNA]</scope>
    <source>
        <strain evidence="3 4">VKM Ac-2541</strain>
    </source>
</reference>
<organism evidence="3 4">
    <name type="scientific">Kribbella antiqua</name>
    <dbReference type="NCBI Taxonomy" id="2512217"/>
    <lineage>
        <taxon>Bacteria</taxon>
        <taxon>Bacillati</taxon>
        <taxon>Actinomycetota</taxon>
        <taxon>Actinomycetes</taxon>
        <taxon>Propionibacteriales</taxon>
        <taxon>Kribbellaceae</taxon>
        <taxon>Kribbella</taxon>
    </lineage>
</organism>
<dbReference type="Pfam" id="PF09990">
    <property type="entry name" value="DUF2231"/>
    <property type="match status" value="1"/>
</dbReference>
<feature type="transmembrane region" description="Helical" evidence="1">
    <location>
        <begin position="113"/>
        <end position="132"/>
    </location>
</feature>